<evidence type="ECO:0008006" key="4">
    <source>
        <dbReference type="Google" id="ProtNLM"/>
    </source>
</evidence>
<keyword evidence="1" id="KW-0732">Signal</keyword>
<dbReference type="PROSITE" id="PS51257">
    <property type="entry name" value="PROKAR_LIPOPROTEIN"/>
    <property type="match status" value="1"/>
</dbReference>
<evidence type="ECO:0000313" key="3">
    <source>
        <dbReference type="Proteomes" id="UP000576082"/>
    </source>
</evidence>
<dbReference type="AlphaFoldDB" id="A0A7X9X9I1"/>
<gene>
    <name evidence="2" type="ORF">HHU12_12890</name>
</gene>
<evidence type="ECO:0000256" key="1">
    <source>
        <dbReference type="SAM" id="SignalP"/>
    </source>
</evidence>
<organism evidence="2 3">
    <name type="scientific">Flammeovirga aprica JL-4</name>
    <dbReference type="NCBI Taxonomy" id="694437"/>
    <lineage>
        <taxon>Bacteria</taxon>
        <taxon>Pseudomonadati</taxon>
        <taxon>Bacteroidota</taxon>
        <taxon>Cytophagia</taxon>
        <taxon>Cytophagales</taxon>
        <taxon>Flammeovirgaceae</taxon>
        <taxon>Flammeovirga</taxon>
    </lineage>
</organism>
<comment type="caution">
    <text evidence="2">The sequence shown here is derived from an EMBL/GenBank/DDBJ whole genome shotgun (WGS) entry which is preliminary data.</text>
</comment>
<feature type="signal peptide" evidence="1">
    <location>
        <begin position="1"/>
        <end position="23"/>
    </location>
</feature>
<protein>
    <recommendedName>
        <fullName evidence="4">DUF4374 domain-containing protein</fullName>
    </recommendedName>
</protein>
<dbReference type="EMBL" id="JABANE010000031">
    <property type="protein sequence ID" value="NME68862.1"/>
    <property type="molecule type" value="Genomic_DNA"/>
</dbReference>
<reference evidence="2 3" key="1">
    <citation type="submission" date="2020-04" db="EMBL/GenBank/DDBJ databases">
        <title>Flammeovirga sp. SR4, a novel species isolated from seawater.</title>
        <authorList>
            <person name="Wang X."/>
        </authorList>
    </citation>
    <scope>NUCLEOTIDE SEQUENCE [LARGE SCALE GENOMIC DNA]</scope>
    <source>
        <strain evidence="2 3">ATCC 23126</strain>
    </source>
</reference>
<dbReference type="Proteomes" id="UP000576082">
    <property type="component" value="Unassembled WGS sequence"/>
</dbReference>
<keyword evidence="3" id="KW-1185">Reference proteome</keyword>
<accession>A0A7X9X9I1</accession>
<dbReference type="RefSeq" id="WP_169657155.1">
    <property type="nucleotide sequence ID" value="NZ_JABANE010000031.1"/>
</dbReference>
<sequence>MKLSTTSKVAGLFVASALLGLTACDKNDEPSKGGDGNDKTVFHVAADVADPEGDATVFMQPTTNIIDTTLTFINNGYQMEGVRSARVAAAGGRIYNLNYGTGHIHELEYDGGRSYNKVQTVDVSNWVGEYPRFAPVSDNHILAHNVMSETSEDQTSIKVTLQVVKVGIPGLVFNAQTDYVQHELGTFNVGDDYVYRVDAPVINGNKVYYGTGYRKVGEPDAEDTPRPEALATLVLDWPSLANPKVVTTVASIGDTYGFRGKSMFVHENYVYQINMTTDGSDAVITRLDADGNYDPSYEFNIREVLGKSVGSVHFHHVGGGKGYVALDDLSGEENSYEMAYFDVASKSVEILSEVPKSNMFYYQSGALEGDVYNIAVSPAGSNAYIWQFQGTDAQKGAELDGGNIFVQGIYK</sequence>
<name>A0A7X9X9I1_9BACT</name>
<evidence type="ECO:0000313" key="2">
    <source>
        <dbReference type="EMBL" id="NME68862.1"/>
    </source>
</evidence>
<proteinExistence type="predicted"/>
<feature type="chain" id="PRO_5030585496" description="DUF4374 domain-containing protein" evidence="1">
    <location>
        <begin position="24"/>
        <end position="411"/>
    </location>
</feature>